<evidence type="ECO:0000256" key="2">
    <source>
        <dbReference type="ARBA" id="ARBA00022676"/>
    </source>
</evidence>
<feature type="transmembrane region" description="Helical" evidence="4">
    <location>
        <begin position="219"/>
        <end position="238"/>
    </location>
</feature>
<gene>
    <name evidence="6" type="ORF">WMO43_08640</name>
</gene>
<dbReference type="InterPro" id="IPR039528">
    <property type="entry name" value="DPM1-like"/>
</dbReference>
<dbReference type="Gene3D" id="3.90.550.10">
    <property type="entry name" value="Spore Coat Polysaccharide Biosynthesis Protein SpsA, Chain A"/>
    <property type="match status" value="1"/>
</dbReference>
<dbReference type="PANTHER" id="PTHR43398:SF1">
    <property type="entry name" value="DOLICHOL-PHOSPHATE MANNOSYLTRANSFERASE SUBUNIT 1"/>
    <property type="match status" value="1"/>
</dbReference>
<name>A0ABV1HE09_9FIRM</name>
<evidence type="ECO:0000259" key="5">
    <source>
        <dbReference type="Pfam" id="PF00535"/>
    </source>
</evidence>
<dbReference type="Proteomes" id="UP001454489">
    <property type="component" value="Unassembled WGS sequence"/>
</dbReference>
<evidence type="ECO:0000313" key="7">
    <source>
        <dbReference type="Proteomes" id="UP001454489"/>
    </source>
</evidence>
<keyword evidence="4" id="KW-0472">Membrane</keyword>
<dbReference type="Pfam" id="PF00535">
    <property type="entry name" value="Glycos_transf_2"/>
    <property type="match status" value="1"/>
</dbReference>
<keyword evidence="4" id="KW-0812">Transmembrane</keyword>
<sequence length="244" mass="28066">MSTSVVLLAYKEAENLKILLPQIHKVMEKLKDDYEVIVIDSAKPLDNTKEVCEKNNTLYYPQEEPGYAGAFRTGIKYVTKKRMLVLDADGSHNPKNIADISRMFDRGGYDIVIGSRYTKGGVSNDSKTSYIMSKILNTTMRLCLGIRAKDISTSYRMYDAKQIKAVTLTRNNYDVLQEVILRMKINKREQGKKLNIGETPITFNKRMYGESKRQLLKFIRGYIVTLFMLIRINLVSLLKRSKKK</sequence>
<keyword evidence="3 6" id="KW-0808">Transferase</keyword>
<evidence type="ECO:0000313" key="6">
    <source>
        <dbReference type="EMBL" id="MEQ2557934.1"/>
    </source>
</evidence>
<comment type="similarity">
    <text evidence="1">Belongs to the glycosyltransferase 2 family.</text>
</comment>
<protein>
    <submittedName>
        <fullName evidence="6">Glycosyltransferase</fullName>
        <ecNumber evidence="6">2.4.-.-</ecNumber>
    </submittedName>
</protein>
<feature type="domain" description="Glycosyltransferase 2-like" evidence="5">
    <location>
        <begin position="4"/>
        <end position="161"/>
    </location>
</feature>
<accession>A0ABV1HE09</accession>
<evidence type="ECO:0000256" key="4">
    <source>
        <dbReference type="SAM" id="Phobius"/>
    </source>
</evidence>
<evidence type="ECO:0000256" key="3">
    <source>
        <dbReference type="ARBA" id="ARBA00022679"/>
    </source>
</evidence>
<proteinExistence type="inferred from homology"/>
<dbReference type="InterPro" id="IPR001173">
    <property type="entry name" value="Glyco_trans_2-like"/>
</dbReference>
<dbReference type="RefSeq" id="WP_177962734.1">
    <property type="nucleotide sequence ID" value="NZ_JBBMEX010000008.1"/>
</dbReference>
<dbReference type="EMBL" id="JBBMEX010000008">
    <property type="protein sequence ID" value="MEQ2557934.1"/>
    <property type="molecule type" value="Genomic_DNA"/>
</dbReference>
<keyword evidence="4" id="KW-1133">Transmembrane helix</keyword>
<evidence type="ECO:0000256" key="1">
    <source>
        <dbReference type="ARBA" id="ARBA00006739"/>
    </source>
</evidence>
<keyword evidence="7" id="KW-1185">Reference proteome</keyword>
<dbReference type="InterPro" id="IPR029044">
    <property type="entry name" value="Nucleotide-diphossugar_trans"/>
</dbReference>
<reference evidence="6 7" key="1">
    <citation type="submission" date="2024-03" db="EMBL/GenBank/DDBJ databases">
        <title>Human intestinal bacterial collection.</title>
        <authorList>
            <person name="Pauvert C."/>
            <person name="Hitch T.C.A."/>
            <person name="Clavel T."/>
        </authorList>
    </citation>
    <scope>NUCLEOTIDE SEQUENCE [LARGE SCALE GENOMIC DNA]</scope>
    <source>
        <strain evidence="6 7">CLA-AA-H185</strain>
    </source>
</reference>
<organism evidence="6 7">
    <name type="scientific">Maccoyibacter intestinihominis</name>
    <dbReference type="NCBI Taxonomy" id="3133499"/>
    <lineage>
        <taxon>Bacteria</taxon>
        <taxon>Bacillati</taxon>
        <taxon>Bacillota</taxon>
        <taxon>Clostridia</taxon>
        <taxon>Lachnospirales</taxon>
        <taxon>Lachnospiraceae</taxon>
        <taxon>Maccoyibacter</taxon>
    </lineage>
</organism>
<dbReference type="EC" id="2.4.-.-" evidence="6"/>
<dbReference type="SUPFAM" id="SSF53448">
    <property type="entry name" value="Nucleotide-diphospho-sugar transferases"/>
    <property type="match status" value="1"/>
</dbReference>
<dbReference type="PANTHER" id="PTHR43398">
    <property type="entry name" value="DOLICHOL-PHOSPHATE MANNOSYLTRANSFERASE SUBUNIT 1"/>
    <property type="match status" value="1"/>
</dbReference>
<dbReference type="GO" id="GO:0016757">
    <property type="term" value="F:glycosyltransferase activity"/>
    <property type="evidence" value="ECO:0007669"/>
    <property type="project" value="UniProtKB-KW"/>
</dbReference>
<keyword evidence="2 6" id="KW-0328">Glycosyltransferase</keyword>
<comment type="caution">
    <text evidence="6">The sequence shown here is derived from an EMBL/GenBank/DDBJ whole genome shotgun (WGS) entry which is preliminary data.</text>
</comment>